<feature type="region of interest" description="Disordered" evidence="1">
    <location>
        <begin position="73"/>
        <end position="94"/>
    </location>
</feature>
<feature type="region of interest" description="Disordered" evidence="1">
    <location>
        <begin position="1"/>
        <end position="55"/>
    </location>
</feature>
<dbReference type="AlphaFoldDB" id="Q3JM50"/>
<protein>
    <submittedName>
        <fullName evidence="3">Cupin domain protein</fullName>
    </submittedName>
</protein>
<evidence type="ECO:0000256" key="1">
    <source>
        <dbReference type="SAM" id="MobiDB-lite"/>
    </source>
</evidence>
<evidence type="ECO:0000313" key="4">
    <source>
        <dbReference type="Proteomes" id="UP000002700"/>
    </source>
</evidence>
<accession>Q3JM50</accession>
<dbReference type="PANTHER" id="PTHR38599">
    <property type="entry name" value="CUPIN DOMAIN PROTEIN (AFU_ORTHOLOGUE AFUA_3G13620)"/>
    <property type="match status" value="1"/>
</dbReference>
<name>Q3JM50_BURP1</name>
<dbReference type="HOGENOM" id="CLU_873395_0_0_4"/>
<feature type="domain" description="Cupin type-2" evidence="2">
    <location>
        <begin position="233"/>
        <end position="302"/>
    </location>
</feature>
<feature type="compositionally biased region" description="Basic and acidic residues" evidence="1">
    <location>
        <begin position="107"/>
        <end position="117"/>
    </location>
</feature>
<dbReference type="CDD" id="cd02234">
    <property type="entry name" value="cupin_BLR7677-like"/>
    <property type="match status" value="1"/>
</dbReference>
<feature type="compositionally biased region" description="Basic residues" evidence="1">
    <location>
        <begin position="73"/>
        <end position="85"/>
    </location>
</feature>
<dbReference type="InterPro" id="IPR013096">
    <property type="entry name" value="Cupin_2"/>
</dbReference>
<dbReference type="Gene3D" id="2.60.120.10">
    <property type="entry name" value="Jelly Rolls"/>
    <property type="match status" value="1"/>
</dbReference>
<dbReference type="EnsemblBacteria" id="ABA52180">
    <property type="protein sequence ID" value="ABA52180"/>
    <property type="gene ID" value="BURPS1710b_A0195"/>
</dbReference>
<dbReference type="Pfam" id="PF07883">
    <property type="entry name" value="Cupin_2"/>
    <property type="match status" value="1"/>
</dbReference>
<dbReference type="EMBL" id="CP000125">
    <property type="protein sequence ID" value="ABA52180.1"/>
    <property type="molecule type" value="Genomic_DNA"/>
</dbReference>
<gene>
    <name evidence="3" type="ordered locus">BURPS1710b_A0195</name>
</gene>
<dbReference type="PANTHER" id="PTHR38599:SF1">
    <property type="entry name" value="CUPIN DOMAIN PROTEIN (AFU_ORTHOLOGUE AFUA_3G13620)"/>
    <property type="match status" value="1"/>
</dbReference>
<sequence>MRCAARAHSTITRYRGTHHANPSRLPQGESARAQRDARARGADRAKRAGADADRARAAARLADQRLRVLRRHAHARRAQARRNRAPPRDGRRLARSAVLHRPRMRGARMDRGGDARRARSRARRGLGGGASAFHRCRARRPDARHRDDQRLEPLCGVVSQAAGMSSNMTPDGTGGAAPAARAPARIARIGAAALAAALFCVPGSAHRDDVGQVRPVLAQPLAEAPGNDAQVVTVSYAPGAASDPHAHAGSIFAYVTQGRVVSQLEGEPPRTYATGEAWYEPPGSHHVVSRNASDTEPARIVVFAVLGAHRALKTPLPR</sequence>
<reference evidence="3 4" key="1">
    <citation type="submission" date="2005-09" db="EMBL/GenBank/DDBJ databases">
        <authorList>
            <person name="Woods D.E."/>
            <person name="Nierman W.C."/>
        </authorList>
    </citation>
    <scope>NUCLEOTIDE SEQUENCE [LARGE SCALE GENOMIC DNA]</scope>
    <source>
        <strain evidence="3 4">1710b</strain>
    </source>
</reference>
<dbReference type="SUPFAM" id="SSF51182">
    <property type="entry name" value="RmlC-like cupins"/>
    <property type="match status" value="1"/>
</dbReference>
<dbReference type="InterPro" id="IPR014710">
    <property type="entry name" value="RmlC-like_jellyroll"/>
</dbReference>
<evidence type="ECO:0000313" key="3">
    <source>
        <dbReference type="EMBL" id="ABA52180.1"/>
    </source>
</evidence>
<dbReference type="InterPro" id="IPR011051">
    <property type="entry name" value="RmlC_Cupin_sf"/>
</dbReference>
<organism evidence="3 4">
    <name type="scientific">Burkholderia pseudomallei (strain 1710b)</name>
    <dbReference type="NCBI Taxonomy" id="320372"/>
    <lineage>
        <taxon>Bacteria</taxon>
        <taxon>Pseudomonadati</taxon>
        <taxon>Pseudomonadota</taxon>
        <taxon>Betaproteobacteria</taxon>
        <taxon>Burkholderiales</taxon>
        <taxon>Burkholderiaceae</taxon>
        <taxon>Burkholderia</taxon>
        <taxon>pseudomallei group</taxon>
    </lineage>
</organism>
<feature type="region of interest" description="Disordered" evidence="1">
    <location>
        <begin position="107"/>
        <end position="146"/>
    </location>
</feature>
<dbReference type="Proteomes" id="UP000002700">
    <property type="component" value="Chromosome II"/>
</dbReference>
<dbReference type="KEGG" id="bpm:BURPS1710b_A0195"/>
<proteinExistence type="predicted"/>
<feature type="compositionally biased region" description="Basic and acidic residues" evidence="1">
    <location>
        <begin position="32"/>
        <end position="55"/>
    </location>
</feature>
<evidence type="ECO:0000259" key="2">
    <source>
        <dbReference type="Pfam" id="PF07883"/>
    </source>
</evidence>